<sequence>MNTKTLPRRAALGVLAAAGALGLAGCVPLLVGTGATGAVLVAADRRTSGMQLEDGRIEQKFNAQVREQMPEAGRIVPTSFNRVVLLTGEVRTADDKARAQTLAAGIENVRTVVNELEVVPMVSALGQRTKDAFITSKVKASFVDAKDLQANTLKVVTEQQVVYLMGIVTARESKRAAEIARGVNDVRKVVRVFEVITEDELARYQTQPAQPETTDAPAASGAPVQESGAVAQPVR</sequence>
<dbReference type="PROSITE" id="PS51318">
    <property type="entry name" value="TAT"/>
    <property type="match status" value="1"/>
</dbReference>
<gene>
    <name evidence="4" type="ORF">ACFO3A_09000</name>
</gene>
<dbReference type="InterPro" id="IPR014004">
    <property type="entry name" value="Transpt-assoc_nodulatn_dom_bac"/>
</dbReference>
<dbReference type="Gene3D" id="3.30.1340.30">
    <property type="match status" value="1"/>
</dbReference>
<dbReference type="InterPro" id="IPR007055">
    <property type="entry name" value="BON_dom"/>
</dbReference>
<feature type="region of interest" description="Disordered" evidence="2">
    <location>
        <begin position="204"/>
        <end position="235"/>
    </location>
</feature>
<evidence type="ECO:0000256" key="1">
    <source>
        <dbReference type="ARBA" id="ARBA00022729"/>
    </source>
</evidence>
<dbReference type="InterPro" id="IPR006311">
    <property type="entry name" value="TAT_signal"/>
</dbReference>
<feature type="domain" description="BON" evidence="3">
    <location>
        <begin position="130"/>
        <end position="197"/>
    </location>
</feature>
<dbReference type="RefSeq" id="WP_377725798.1">
    <property type="nucleotide sequence ID" value="NZ_JBHSEW010000007.1"/>
</dbReference>
<feature type="domain" description="BON" evidence="3">
    <location>
        <begin position="53"/>
        <end position="120"/>
    </location>
</feature>
<dbReference type="PROSITE" id="PS51257">
    <property type="entry name" value="PROKAR_LIPOPROTEIN"/>
    <property type="match status" value="1"/>
</dbReference>
<keyword evidence="5" id="KW-1185">Reference proteome</keyword>
<proteinExistence type="predicted"/>
<name>A0ABV9GWH9_9BURK</name>
<dbReference type="InterPro" id="IPR051686">
    <property type="entry name" value="Lipoprotein_DolP"/>
</dbReference>
<dbReference type="PANTHER" id="PTHR34606:SF4">
    <property type="entry name" value="OUTER MEMBRANE LIPOPROTEIN DOLP"/>
    <property type="match status" value="1"/>
</dbReference>
<dbReference type="PANTHER" id="PTHR34606">
    <property type="entry name" value="BON DOMAIN-CONTAINING PROTEIN"/>
    <property type="match status" value="1"/>
</dbReference>
<accession>A0ABV9GWH9</accession>
<dbReference type="SMART" id="SM00749">
    <property type="entry name" value="BON"/>
    <property type="match status" value="2"/>
</dbReference>
<dbReference type="Pfam" id="PF04972">
    <property type="entry name" value="BON"/>
    <property type="match status" value="2"/>
</dbReference>
<evidence type="ECO:0000313" key="4">
    <source>
        <dbReference type="EMBL" id="MFC4622352.1"/>
    </source>
</evidence>
<evidence type="ECO:0000256" key="2">
    <source>
        <dbReference type="SAM" id="MobiDB-lite"/>
    </source>
</evidence>
<reference evidence="5" key="1">
    <citation type="journal article" date="2019" name="Int. J. Syst. Evol. Microbiol.">
        <title>The Global Catalogue of Microorganisms (GCM) 10K type strain sequencing project: providing services to taxonomists for standard genome sequencing and annotation.</title>
        <authorList>
            <consortium name="The Broad Institute Genomics Platform"/>
            <consortium name="The Broad Institute Genome Sequencing Center for Infectious Disease"/>
            <person name="Wu L."/>
            <person name="Ma J."/>
        </authorList>
    </citation>
    <scope>NUCLEOTIDE SEQUENCE [LARGE SCALE GENOMIC DNA]</scope>
    <source>
        <strain evidence="5">JCM 11650</strain>
    </source>
</reference>
<evidence type="ECO:0000259" key="3">
    <source>
        <dbReference type="PROSITE" id="PS50914"/>
    </source>
</evidence>
<dbReference type="Proteomes" id="UP001595967">
    <property type="component" value="Unassembled WGS sequence"/>
</dbReference>
<feature type="compositionally biased region" description="Polar residues" evidence="2">
    <location>
        <begin position="204"/>
        <end position="213"/>
    </location>
</feature>
<dbReference type="EMBL" id="JBHSEW010000007">
    <property type="protein sequence ID" value="MFC4622352.1"/>
    <property type="molecule type" value="Genomic_DNA"/>
</dbReference>
<keyword evidence="1" id="KW-0732">Signal</keyword>
<comment type="caution">
    <text evidence="4">The sequence shown here is derived from an EMBL/GenBank/DDBJ whole genome shotgun (WGS) entry which is preliminary data.</text>
</comment>
<evidence type="ECO:0000313" key="5">
    <source>
        <dbReference type="Proteomes" id="UP001595967"/>
    </source>
</evidence>
<dbReference type="PROSITE" id="PS50914">
    <property type="entry name" value="BON"/>
    <property type="match status" value="2"/>
</dbReference>
<protein>
    <submittedName>
        <fullName evidence="4">BON domain-containing protein</fullName>
    </submittedName>
</protein>
<organism evidence="4 5">
    <name type="scientific">Comamonas nitrativorans</name>
    <dbReference type="NCBI Taxonomy" id="108437"/>
    <lineage>
        <taxon>Bacteria</taxon>
        <taxon>Pseudomonadati</taxon>
        <taxon>Pseudomonadota</taxon>
        <taxon>Betaproteobacteria</taxon>
        <taxon>Burkholderiales</taxon>
        <taxon>Comamonadaceae</taxon>
        <taxon>Comamonas</taxon>
    </lineage>
</organism>